<evidence type="ECO:0000313" key="2">
    <source>
        <dbReference type="EMBL" id="GCE13364.1"/>
    </source>
</evidence>
<dbReference type="InterPro" id="IPR019734">
    <property type="entry name" value="TPR_rpt"/>
</dbReference>
<dbReference type="OrthoDB" id="137282at2"/>
<dbReference type="InterPro" id="IPR011990">
    <property type="entry name" value="TPR-like_helical_dom_sf"/>
</dbReference>
<accession>A0A402A2K9</accession>
<dbReference type="AlphaFoldDB" id="A0A402A2K9"/>
<gene>
    <name evidence="2" type="ORF">KTT_32230</name>
</gene>
<dbReference type="EMBL" id="BIFR01000001">
    <property type="protein sequence ID" value="GCE13364.1"/>
    <property type="molecule type" value="Genomic_DNA"/>
</dbReference>
<keyword evidence="1" id="KW-0802">TPR repeat</keyword>
<dbReference type="Gene3D" id="1.25.40.10">
    <property type="entry name" value="Tetratricopeptide repeat domain"/>
    <property type="match status" value="1"/>
</dbReference>
<dbReference type="Pfam" id="PF14559">
    <property type="entry name" value="TPR_19"/>
    <property type="match status" value="1"/>
</dbReference>
<dbReference type="SUPFAM" id="SSF48452">
    <property type="entry name" value="TPR-like"/>
    <property type="match status" value="1"/>
</dbReference>
<keyword evidence="3" id="KW-1185">Reference proteome</keyword>
<dbReference type="PANTHER" id="PTHR12558:SF13">
    <property type="entry name" value="CELL DIVISION CYCLE PROTEIN 27 HOMOLOG"/>
    <property type="match status" value="1"/>
</dbReference>
<protein>
    <submittedName>
        <fullName evidence="2">Uncharacterized protein</fullName>
    </submittedName>
</protein>
<dbReference type="Proteomes" id="UP000287352">
    <property type="component" value="Unassembled WGS sequence"/>
</dbReference>
<comment type="caution">
    <text evidence="2">The sequence shown here is derived from an EMBL/GenBank/DDBJ whole genome shotgun (WGS) entry which is preliminary data.</text>
</comment>
<evidence type="ECO:0000256" key="1">
    <source>
        <dbReference type="PROSITE-ProRule" id="PRU00339"/>
    </source>
</evidence>
<feature type="repeat" description="TPR" evidence="1">
    <location>
        <begin position="624"/>
        <end position="657"/>
    </location>
</feature>
<dbReference type="SMART" id="SM00028">
    <property type="entry name" value="TPR"/>
    <property type="match status" value="5"/>
</dbReference>
<organism evidence="2 3">
    <name type="scientific">Tengunoibacter tsumagoiensis</name>
    <dbReference type="NCBI Taxonomy" id="2014871"/>
    <lineage>
        <taxon>Bacteria</taxon>
        <taxon>Bacillati</taxon>
        <taxon>Chloroflexota</taxon>
        <taxon>Ktedonobacteria</taxon>
        <taxon>Ktedonobacterales</taxon>
        <taxon>Dictyobacteraceae</taxon>
        <taxon>Tengunoibacter</taxon>
    </lineage>
</organism>
<dbReference type="PROSITE" id="PS50005">
    <property type="entry name" value="TPR"/>
    <property type="match status" value="2"/>
</dbReference>
<evidence type="ECO:0000313" key="3">
    <source>
        <dbReference type="Proteomes" id="UP000287352"/>
    </source>
</evidence>
<proteinExistence type="predicted"/>
<sequence>MSHKNVRNTQLSQEEFTQVQHLLDQYSQIAESLHTSTTQADAEGALAPLLSQSEEVQIAVLKALSKETNTKAADVLTAMNALCPIKEVRKEARRALLQLEASKITSQWKPPVVQAPAVQMSISQPPRFWKGFVSQTRDEGEVQLILIWEQGYEYSEIRFLSFLLDYWQAGVKDFMADITSKTQVNERIRDLRSRIHQAGSDLVECTLAEGRRLLEEALSVNTWRAKQPHEDYRAALPQINKLLLQVPESEPGEDHQATFISPELEEAEVIINFLGGWSMGDYGLAYDLLAKESPVRDNLSREEWIQLHRAWADEAKPARLELGFVHERPQPQSALWVPTNVTSRTPKTKEIEIGWSLELSDTPLSGTISELPLGTSVNKETHRHWFWTSYQMTRENGAWRIQTITDEGARVQALSVETIQKRMKEYEDGIEKSIKELRDTDPQRFVDEVSWQLTQLLHLYDALLIQLPLDEQIYEEAYSSAILTGNPERILVYLERTYQRFQSNRGDILRRLGSTLVGLAYKEGNEHLTERNQHLLQRAEESLHEAISIDENGLGHMLLAELLMSMDREEEAEQEFIKAQQLHIEGEEAAAVEAGLGNIAMRREDMQAAIPHYQRVAEIDPRYPGVWFSLGFANRLLNDLDQAEGYYQRALQLEPGDIRIYAELTAIYMNTEQAQKARTILEQGIRTNPASAHLFALLASVLFEIGDKRGAQRRLDEAERLDPTLDIVQSVRQHIYSEKKK</sequence>
<dbReference type="PANTHER" id="PTHR12558">
    <property type="entry name" value="CELL DIVISION CYCLE 16,23,27"/>
    <property type="match status" value="1"/>
</dbReference>
<feature type="repeat" description="TPR" evidence="1">
    <location>
        <begin position="590"/>
        <end position="623"/>
    </location>
</feature>
<dbReference type="Pfam" id="PF13432">
    <property type="entry name" value="TPR_16"/>
    <property type="match status" value="1"/>
</dbReference>
<dbReference type="RefSeq" id="WP_126580894.1">
    <property type="nucleotide sequence ID" value="NZ_BIFR01000001.1"/>
</dbReference>
<name>A0A402A2K9_9CHLR</name>
<reference evidence="3" key="1">
    <citation type="submission" date="2018-12" db="EMBL/GenBank/DDBJ databases">
        <title>Tengunoibacter tsumagoiensis gen. nov., sp. nov., Dictyobacter kobayashii sp. nov., D. alpinus sp. nov., and D. joshuensis sp. nov. and description of Dictyobacteraceae fam. nov. within the order Ktedonobacterales isolated from Tengu-no-mugimeshi.</title>
        <authorList>
            <person name="Wang C.M."/>
            <person name="Zheng Y."/>
            <person name="Sakai Y."/>
            <person name="Toyoda A."/>
            <person name="Minakuchi Y."/>
            <person name="Abe K."/>
            <person name="Yokota A."/>
            <person name="Yabe S."/>
        </authorList>
    </citation>
    <scope>NUCLEOTIDE SEQUENCE [LARGE SCALE GENOMIC DNA]</scope>
    <source>
        <strain evidence="3">Uno3</strain>
    </source>
</reference>